<name>A0A6A6F8U0_9PEZI</name>
<dbReference type="EMBL" id="ML992685">
    <property type="protein sequence ID" value="KAF2209810.1"/>
    <property type="molecule type" value="Genomic_DNA"/>
</dbReference>
<evidence type="ECO:0008006" key="3">
    <source>
        <dbReference type="Google" id="ProtNLM"/>
    </source>
</evidence>
<keyword evidence="2" id="KW-1185">Reference proteome</keyword>
<evidence type="ECO:0000313" key="2">
    <source>
        <dbReference type="Proteomes" id="UP000799539"/>
    </source>
</evidence>
<accession>A0A6A6F8U0</accession>
<evidence type="ECO:0000313" key="1">
    <source>
        <dbReference type="EMBL" id="KAF2209810.1"/>
    </source>
</evidence>
<gene>
    <name evidence="1" type="ORF">CERZMDRAFT_113789</name>
</gene>
<sequence>MTSLPHAILSHMWVNGYEVLFEDLKAGTSGQRAARQIQTSGTAQMQILNNFVWLDTRWIDDSSSAELSGAINSMYRRYRRVAFCSPFLLEVLLAPREVIFYHASYTQLGTRTSLSDILAAVTRIHVDFLLGRRDVRSVSIAQHLSWALTRVTTRPEDISYSLLGLLGVNMPLLYCEGHDAFTRLQHKIITDTNDESIFTWLSSESDHGGMLAHSPSELHRCNNVEKV</sequence>
<protein>
    <recommendedName>
        <fullName evidence="3">Heterokaryon incompatibility domain-containing protein</fullName>
    </recommendedName>
</protein>
<dbReference type="Proteomes" id="UP000799539">
    <property type="component" value="Unassembled WGS sequence"/>
</dbReference>
<dbReference type="OrthoDB" id="674604at2759"/>
<dbReference type="PANTHER" id="PTHR10622">
    <property type="entry name" value="HET DOMAIN-CONTAINING PROTEIN"/>
    <property type="match status" value="1"/>
</dbReference>
<organism evidence="1 2">
    <name type="scientific">Cercospora zeae-maydis SCOH1-5</name>
    <dbReference type="NCBI Taxonomy" id="717836"/>
    <lineage>
        <taxon>Eukaryota</taxon>
        <taxon>Fungi</taxon>
        <taxon>Dikarya</taxon>
        <taxon>Ascomycota</taxon>
        <taxon>Pezizomycotina</taxon>
        <taxon>Dothideomycetes</taxon>
        <taxon>Dothideomycetidae</taxon>
        <taxon>Mycosphaerellales</taxon>
        <taxon>Mycosphaerellaceae</taxon>
        <taxon>Cercospora</taxon>
    </lineage>
</organism>
<reference evidence="1" key="1">
    <citation type="journal article" date="2020" name="Stud. Mycol.">
        <title>101 Dothideomycetes genomes: a test case for predicting lifestyles and emergence of pathogens.</title>
        <authorList>
            <person name="Haridas S."/>
            <person name="Albert R."/>
            <person name="Binder M."/>
            <person name="Bloem J."/>
            <person name="Labutti K."/>
            <person name="Salamov A."/>
            <person name="Andreopoulos B."/>
            <person name="Baker S."/>
            <person name="Barry K."/>
            <person name="Bills G."/>
            <person name="Bluhm B."/>
            <person name="Cannon C."/>
            <person name="Castanera R."/>
            <person name="Culley D."/>
            <person name="Daum C."/>
            <person name="Ezra D."/>
            <person name="Gonzalez J."/>
            <person name="Henrissat B."/>
            <person name="Kuo A."/>
            <person name="Liang C."/>
            <person name="Lipzen A."/>
            <person name="Lutzoni F."/>
            <person name="Magnuson J."/>
            <person name="Mondo S."/>
            <person name="Nolan M."/>
            <person name="Ohm R."/>
            <person name="Pangilinan J."/>
            <person name="Park H.-J."/>
            <person name="Ramirez L."/>
            <person name="Alfaro M."/>
            <person name="Sun H."/>
            <person name="Tritt A."/>
            <person name="Yoshinaga Y."/>
            <person name="Zwiers L.-H."/>
            <person name="Turgeon B."/>
            <person name="Goodwin S."/>
            <person name="Spatafora J."/>
            <person name="Crous P."/>
            <person name="Grigoriev I."/>
        </authorList>
    </citation>
    <scope>NUCLEOTIDE SEQUENCE</scope>
    <source>
        <strain evidence="1">SCOH1-5</strain>
    </source>
</reference>
<proteinExistence type="predicted"/>
<dbReference type="PANTHER" id="PTHR10622:SF10">
    <property type="entry name" value="HET DOMAIN-CONTAINING PROTEIN"/>
    <property type="match status" value="1"/>
</dbReference>
<dbReference type="AlphaFoldDB" id="A0A6A6F8U0"/>